<keyword evidence="7" id="KW-0256">Endoplasmic reticulum</keyword>
<sequence length="378" mass="42342">MRRRLSSRKSSQHLFKEIDVFTKLPESCVEASAAGGTVSLLTFTLIGVLSLWEFWYFQEIWIKYDYEVDSDITSKLQINIDITVAAKCDSIGADALDVAKSMVKSSERLQYKPDYFELTPEQQAWQRKMQSHQNRIQEPTMLNSLIQSSFNDSLQRMPQREIKPADPPNACRIHGSIQVNKVAGNFHISLGKPLTVFEVHMHLSSNFGAEGANFSHRINHFSFGDPASGLINPLDGSEKITHSDTMFQYFLVVVPTKVKTYKFAVNTHQYSVTEKDTTVNVSKEHQGIPGIFIRYDISSLTVKITEEGIAIGQFATRICGIVGGIFSTAGLLHKFCGFLIEVMLCQISPEARSQNTPPTSTGNEEDQQQSEQTAESTE</sequence>
<evidence type="ECO:0000259" key="10">
    <source>
        <dbReference type="Pfam" id="PF13850"/>
    </source>
</evidence>
<evidence type="ECO:0000256" key="2">
    <source>
        <dbReference type="ARBA" id="ARBA00005648"/>
    </source>
</evidence>
<evidence type="ECO:0000259" key="9">
    <source>
        <dbReference type="Pfam" id="PF07970"/>
    </source>
</evidence>
<feature type="region of interest" description="Disordered" evidence="8">
    <location>
        <begin position="351"/>
        <end position="378"/>
    </location>
</feature>
<keyword evidence="6" id="KW-0472">Membrane</keyword>
<evidence type="ECO:0000313" key="12">
    <source>
        <dbReference type="Proteomes" id="UP001230051"/>
    </source>
</evidence>
<feature type="domain" description="Endoplasmic reticulum vesicle transporter N-terminal" evidence="10">
    <location>
        <begin position="15"/>
        <end position="100"/>
    </location>
</feature>
<dbReference type="InterPro" id="IPR039542">
    <property type="entry name" value="Erv_N"/>
</dbReference>
<evidence type="ECO:0000256" key="8">
    <source>
        <dbReference type="SAM" id="MobiDB-lite"/>
    </source>
</evidence>
<evidence type="ECO:0000256" key="7">
    <source>
        <dbReference type="RuleBase" id="RU369013"/>
    </source>
</evidence>
<dbReference type="Pfam" id="PF07970">
    <property type="entry name" value="COPIIcoated_ERV"/>
    <property type="match status" value="1"/>
</dbReference>
<keyword evidence="7" id="KW-0333">Golgi apparatus</keyword>
<feature type="domain" description="Endoplasmic reticulum vesicle transporter C-terminal" evidence="9">
    <location>
        <begin position="169"/>
        <end position="332"/>
    </location>
</feature>
<dbReference type="Pfam" id="PF13850">
    <property type="entry name" value="ERGIC_N"/>
    <property type="match status" value="1"/>
</dbReference>
<dbReference type="AlphaFoldDB" id="A0AAD8D3A5"/>
<evidence type="ECO:0000256" key="5">
    <source>
        <dbReference type="ARBA" id="ARBA00022989"/>
    </source>
</evidence>
<comment type="subcellular location">
    <subcellularLocation>
        <location evidence="7">Endoplasmic reticulum membrane</location>
        <topology evidence="7">Multi-pass membrane protein</topology>
    </subcellularLocation>
    <subcellularLocation>
        <location evidence="1 7">Endoplasmic reticulum-Golgi intermediate compartment membrane</location>
        <topology evidence="1 7">Multi-pass membrane protein</topology>
    </subcellularLocation>
    <subcellularLocation>
        <location evidence="7">Golgi apparatus membrane</location>
        <topology evidence="7">Multi-pass membrane protein</topology>
    </subcellularLocation>
</comment>
<keyword evidence="12" id="KW-1185">Reference proteome</keyword>
<dbReference type="GO" id="GO:0006890">
    <property type="term" value="P:retrograde vesicle-mediated transport, Golgi to endoplasmic reticulum"/>
    <property type="evidence" value="ECO:0007669"/>
    <property type="project" value="TreeGrafter"/>
</dbReference>
<feature type="compositionally biased region" description="Polar residues" evidence="8">
    <location>
        <begin position="351"/>
        <end position="362"/>
    </location>
</feature>
<accession>A0AAD8D3A5</accession>
<feature type="compositionally biased region" description="Low complexity" evidence="8">
    <location>
        <begin position="369"/>
        <end position="378"/>
    </location>
</feature>
<dbReference type="PANTHER" id="PTHR10984:SF30">
    <property type="entry name" value="ENDOPLASMIC RETICULUM-GOLGI INTERMEDIATE COMPARTMENT PROTEIN 2"/>
    <property type="match status" value="1"/>
</dbReference>
<evidence type="ECO:0000256" key="1">
    <source>
        <dbReference type="ARBA" id="ARBA00004457"/>
    </source>
</evidence>
<dbReference type="PANTHER" id="PTHR10984">
    <property type="entry name" value="ENDOPLASMIC RETICULUM-GOLGI INTERMEDIATE COMPARTMENT PROTEIN"/>
    <property type="match status" value="1"/>
</dbReference>
<keyword evidence="3" id="KW-0812">Transmembrane</keyword>
<keyword evidence="7" id="KW-0813">Transport</keyword>
<dbReference type="GO" id="GO:0000139">
    <property type="term" value="C:Golgi membrane"/>
    <property type="evidence" value="ECO:0007669"/>
    <property type="project" value="UniProtKB-SubCell"/>
</dbReference>
<dbReference type="GO" id="GO:0005789">
    <property type="term" value="C:endoplasmic reticulum membrane"/>
    <property type="evidence" value="ECO:0007669"/>
    <property type="project" value="UniProtKB-SubCell"/>
</dbReference>
<comment type="function">
    <text evidence="7">Plays a role in transport between endoplasmic reticulum and Golgi.</text>
</comment>
<comment type="caution">
    <text evidence="11">The sequence shown here is derived from an EMBL/GenBank/DDBJ whole genome shotgun (WGS) entry which is preliminary data.</text>
</comment>
<gene>
    <name evidence="11" type="primary">ERGIC2</name>
    <name evidence="11" type="ORF">AOXY_G19346</name>
</gene>
<comment type="similarity">
    <text evidence="2 7">Belongs to the ERGIC family.</text>
</comment>
<keyword evidence="5" id="KW-1133">Transmembrane helix</keyword>
<dbReference type="GO" id="GO:0030134">
    <property type="term" value="C:COPII-coated ER to Golgi transport vesicle"/>
    <property type="evidence" value="ECO:0007669"/>
    <property type="project" value="TreeGrafter"/>
</dbReference>
<proteinExistence type="inferred from homology"/>
<dbReference type="Proteomes" id="UP001230051">
    <property type="component" value="Unassembled WGS sequence"/>
</dbReference>
<dbReference type="GO" id="GO:0033116">
    <property type="term" value="C:endoplasmic reticulum-Golgi intermediate compartment membrane"/>
    <property type="evidence" value="ECO:0007669"/>
    <property type="project" value="UniProtKB-SubCell"/>
</dbReference>
<name>A0AAD8D3A5_ACIOX</name>
<dbReference type="GO" id="GO:0006888">
    <property type="term" value="P:endoplasmic reticulum to Golgi vesicle-mediated transport"/>
    <property type="evidence" value="ECO:0007669"/>
    <property type="project" value="UniProtKB-UniRule"/>
</dbReference>
<dbReference type="InterPro" id="IPR012936">
    <property type="entry name" value="Erv_C"/>
</dbReference>
<dbReference type="EMBL" id="JAGXEW010000018">
    <property type="protein sequence ID" value="KAK1161720.1"/>
    <property type="molecule type" value="Genomic_DNA"/>
</dbReference>
<dbReference type="InterPro" id="IPR045888">
    <property type="entry name" value="Erv"/>
</dbReference>
<evidence type="ECO:0000256" key="4">
    <source>
        <dbReference type="ARBA" id="ARBA00022892"/>
    </source>
</evidence>
<evidence type="ECO:0000313" key="11">
    <source>
        <dbReference type="EMBL" id="KAK1161720.1"/>
    </source>
</evidence>
<evidence type="ECO:0000256" key="6">
    <source>
        <dbReference type="ARBA" id="ARBA00023136"/>
    </source>
</evidence>
<protein>
    <recommendedName>
        <fullName evidence="7">Endoplasmic reticulum-Golgi intermediate compartment protein</fullName>
    </recommendedName>
</protein>
<organism evidence="11 12">
    <name type="scientific">Acipenser oxyrinchus oxyrinchus</name>
    <dbReference type="NCBI Taxonomy" id="40147"/>
    <lineage>
        <taxon>Eukaryota</taxon>
        <taxon>Metazoa</taxon>
        <taxon>Chordata</taxon>
        <taxon>Craniata</taxon>
        <taxon>Vertebrata</taxon>
        <taxon>Euteleostomi</taxon>
        <taxon>Actinopterygii</taxon>
        <taxon>Chondrostei</taxon>
        <taxon>Acipenseriformes</taxon>
        <taxon>Acipenseridae</taxon>
        <taxon>Acipenser</taxon>
    </lineage>
</organism>
<keyword evidence="4 7" id="KW-0931">ER-Golgi transport</keyword>
<reference evidence="11" key="1">
    <citation type="submission" date="2022-02" db="EMBL/GenBank/DDBJ databases">
        <title>Atlantic sturgeon de novo genome assembly.</title>
        <authorList>
            <person name="Stock M."/>
            <person name="Klopp C."/>
            <person name="Guiguen Y."/>
            <person name="Cabau C."/>
            <person name="Parinello H."/>
            <person name="Santidrian Yebra-Pimentel E."/>
            <person name="Kuhl H."/>
            <person name="Dirks R.P."/>
            <person name="Guessner J."/>
            <person name="Wuertz S."/>
            <person name="Du K."/>
            <person name="Schartl M."/>
        </authorList>
    </citation>
    <scope>NUCLEOTIDE SEQUENCE</scope>
    <source>
        <strain evidence="11">STURGEONOMICS-FGT-2020</strain>
        <tissue evidence="11">Whole blood</tissue>
    </source>
</reference>
<evidence type="ECO:0000256" key="3">
    <source>
        <dbReference type="ARBA" id="ARBA00022692"/>
    </source>
</evidence>